<feature type="transmembrane region" description="Helical" evidence="1">
    <location>
        <begin position="137"/>
        <end position="161"/>
    </location>
</feature>
<dbReference type="AlphaFoldDB" id="A0A3A6W7V8"/>
<keyword evidence="1" id="KW-1133">Transmembrane helix</keyword>
<dbReference type="EMBL" id="QWDR01000001">
    <property type="protein sequence ID" value="RJY34977.1"/>
    <property type="molecule type" value="Genomic_DNA"/>
</dbReference>
<accession>A0A3A6W7V8</accession>
<comment type="caution">
    <text evidence="2">The sequence shown here is derived from an EMBL/GenBank/DDBJ whole genome shotgun (WGS) entry which is preliminary data.</text>
</comment>
<proteinExistence type="predicted"/>
<keyword evidence="1" id="KW-0812">Transmembrane</keyword>
<feature type="transmembrane region" description="Helical" evidence="1">
    <location>
        <begin position="17"/>
        <end position="37"/>
    </location>
</feature>
<evidence type="ECO:0000313" key="3">
    <source>
        <dbReference type="Proteomes" id="UP000277145"/>
    </source>
</evidence>
<dbReference type="Proteomes" id="UP000277145">
    <property type="component" value="Unassembled WGS sequence"/>
</dbReference>
<name>A0A3A6W7V8_LEGPN</name>
<sequence length="173" mass="20250">MEIKILETKWFHRLVKVMYIFFLTVGIISVLCFGWSLKPYQLIDTEKSYLTCPDGTKHSFDSLDIYFYSKRSFSNYETAKAIGECNKHLKKEKLVTDPSILKILNKQGGNWEIVKGDPYPTDWIYKTKGSWVMAIKLWVFGSLIVFLIFNIIKQSLLYIVYGKKFTLSCRKES</sequence>
<organism evidence="2 3">
    <name type="scientific">Legionella pneumophila subsp. pneumophila</name>
    <dbReference type="NCBI Taxonomy" id="91891"/>
    <lineage>
        <taxon>Bacteria</taxon>
        <taxon>Pseudomonadati</taxon>
        <taxon>Pseudomonadota</taxon>
        <taxon>Gammaproteobacteria</taxon>
        <taxon>Legionellales</taxon>
        <taxon>Legionellaceae</taxon>
        <taxon>Legionella</taxon>
    </lineage>
</organism>
<evidence type="ECO:0000256" key="1">
    <source>
        <dbReference type="SAM" id="Phobius"/>
    </source>
</evidence>
<keyword evidence="1" id="KW-0472">Membrane</keyword>
<gene>
    <name evidence="2" type="ORF">D1H98_09510</name>
</gene>
<evidence type="ECO:0000313" key="2">
    <source>
        <dbReference type="EMBL" id="RJY34977.1"/>
    </source>
</evidence>
<protein>
    <submittedName>
        <fullName evidence="2">Uncharacterized protein</fullName>
    </submittedName>
</protein>
<dbReference type="RefSeq" id="WP_015961325.1">
    <property type="nucleotide sequence ID" value="NZ_CP021281.1"/>
</dbReference>
<reference evidence="2 3" key="1">
    <citation type="submission" date="2018-08" db="EMBL/GenBank/DDBJ databases">
        <title>Genome Sequences of Legionella pneumophila subsp. pneumophila Isolates, Recovered from a Drinking Water System in a Large Builging.</title>
        <authorList>
            <person name="Gomez-Alvarez V."/>
            <person name="Boczek L."/>
            <person name="King D."/>
            <person name="Pemberton A."/>
            <person name="Pfaller S."/>
            <person name="Rodgers M."/>
            <person name="Santodomingo J."/>
            <person name="Revetta R."/>
        </authorList>
    </citation>
    <scope>NUCLEOTIDE SEQUENCE [LARGE SCALE GENOMIC DNA]</scope>
    <source>
        <strain evidence="2 3">L01C.1</strain>
    </source>
</reference>